<dbReference type="Proteomes" id="UP000663879">
    <property type="component" value="Unassembled WGS sequence"/>
</dbReference>
<protein>
    <submittedName>
        <fullName evidence="3">Uncharacterized protein</fullName>
    </submittedName>
</protein>
<dbReference type="OrthoDB" id="5132116at2759"/>
<evidence type="ECO:0000313" key="3">
    <source>
        <dbReference type="EMBL" id="CAF0716160.1"/>
    </source>
</evidence>
<dbReference type="AlphaFoldDB" id="A0A813M350"/>
<evidence type="ECO:0000256" key="2">
    <source>
        <dbReference type="RuleBase" id="RU000487"/>
    </source>
</evidence>
<keyword evidence="4" id="KW-1185">Reference proteome</keyword>
<comment type="function">
    <text evidence="1">Actins are highly conserved proteins that are involved in various types of cell motility and are ubiquitously expressed in all eukaryotic cells.</text>
</comment>
<dbReference type="InterPro" id="IPR004000">
    <property type="entry name" value="Actin"/>
</dbReference>
<organism evidence="3 4">
    <name type="scientific">Brachionus calyciflorus</name>
    <dbReference type="NCBI Taxonomy" id="104777"/>
    <lineage>
        <taxon>Eukaryota</taxon>
        <taxon>Metazoa</taxon>
        <taxon>Spiralia</taxon>
        <taxon>Gnathifera</taxon>
        <taxon>Rotifera</taxon>
        <taxon>Eurotatoria</taxon>
        <taxon>Monogononta</taxon>
        <taxon>Pseudotrocha</taxon>
        <taxon>Ploima</taxon>
        <taxon>Brachionidae</taxon>
        <taxon>Brachionus</taxon>
    </lineage>
</organism>
<dbReference type="Gene3D" id="2.30.36.70">
    <property type="entry name" value="Actin, Chain A, domain 2"/>
    <property type="match status" value="1"/>
</dbReference>
<dbReference type="SMART" id="SM00268">
    <property type="entry name" value="ACTIN"/>
    <property type="match status" value="1"/>
</dbReference>
<evidence type="ECO:0000313" key="4">
    <source>
        <dbReference type="Proteomes" id="UP000663879"/>
    </source>
</evidence>
<evidence type="ECO:0000256" key="1">
    <source>
        <dbReference type="ARBA" id="ARBA00003520"/>
    </source>
</evidence>
<dbReference type="PANTHER" id="PTHR11937">
    <property type="entry name" value="ACTIN"/>
    <property type="match status" value="1"/>
</dbReference>
<dbReference type="FunFam" id="3.90.640.10:FF:000043">
    <property type="entry name" value="AGAP008687-PA-like protein"/>
    <property type="match status" value="1"/>
</dbReference>
<dbReference type="InterPro" id="IPR043129">
    <property type="entry name" value="ATPase_NBD"/>
</dbReference>
<dbReference type="SUPFAM" id="SSF53067">
    <property type="entry name" value="Actin-like ATPase domain"/>
    <property type="match status" value="2"/>
</dbReference>
<dbReference type="FunFam" id="3.30.420.40:FF:000502">
    <property type="entry name" value="Actin-Related Proteins"/>
    <property type="match status" value="1"/>
</dbReference>
<reference evidence="3" key="1">
    <citation type="submission" date="2021-02" db="EMBL/GenBank/DDBJ databases">
        <authorList>
            <person name="Nowell W R."/>
        </authorList>
    </citation>
    <scope>NUCLEOTIDE SEQUENCE</scope>
    <source>
        <strain evidence="3">Ploen Becks lab</strain>
    </source>
</reference>
<dbReference type="Pfam" id="PF00022">
    <property type="entry name" value="Actin"/>
    <property type="match status" value="1"/>
</dbReference>
<name>A0A813M350_9BILA</name>
<dbReference type="FunFam" id="3.30.420.40:FF:000058">
    <property type="entry name" value="Putative actin-related protein 5"/>
    <property type="match status" value="1"/>
</dbReference>
<sequence length="436" mass="49094">MSGGIIGGDEVGAMVIDVGSYTTRAGYAGEDMPKADFPSYVGIIEEYADKVESMDISTNATNGEIIKSSEAENKSNKKYYLDPLSLRTPKPHMQVQSYVKDGLIEDWDLFEKVLDYTFSKHLRCDPSNHPILFTEPVMNPKQKREKLCELIFEKYQAPGFYLSKNAVLSAFASSRTSGLVLDCGAVHTTAVPIHDGYVLNKAVAQSPLGGEFILTQSKQLLDEMNVELVPYYQVKSKETVKQNEPARFIRKEINDLTDSYKRFMLKETLLDFSTHVLQVSDSTYNEHEISVLPRISYEFPNGYNTDFGEQRFKIPEALFNRSFLKGVNQNALLDVVHLITSSINMCDAELRSGFFSNIMVVGGNSLLIGFMDRLNYEFNHMNYKTKISAPPSAAERRFSSWVGGSILGSLGTFHQLWISKQEYEETGRVIVDKKCV</sequence>
<gene>
    <name evidence="3" type="ORF">OXX778_LOCUS1666</name>
</gene>
<dbReference type="CDD" id="cd13395">
    <property type="entry name" value="ASKHA_NBD_Arp4_ACTL6-like"/>
    <property type="match status" value="1"/>
</dbReference>
<accession>A0A813M350</accession>
<proteinExistence type="inferred from homology"/>
<dbReference type="InterPro" id="IPR004001">
    <property type="entry name" value="Actin_CS"/>
</dbReference>
<dbReference type="EMBL" id="CAJNOC010000113">
    <property type="protein sequence ID" value="CAF0716160.1"/>
    <property type="molecule type" value="Genomic_DNA"/>
</dbReference>
<comment type="similarity">
    <text evidence="2">Belongs to the actin family.</text>
</comment>
<comment type="caution">
    <text evidence="3">The sequence shown here is derived from an EMBL/GenBank/DDBJ whole genome shotgun (WGS) entry which is preliminary data.</text>
</comment>
<dbReference type="PROSITE" id="PS00432">
    <property type="entry name" value="ACTINS_2"/>
    <property type="match status" value="1"/>
</dbReference>
<dbReference type="Gene3D" id="3.90.640.10">
    <property type="entry name" value="Actin, Chain A, domain 4"/>
    <property type="match status" value="1"/>
</dbReference>
<dbReference type="Gene3D" id="3.30.420.40">
    <property type="match status" value="2"/>
</dbReference>